<comment type="caution">
    <text evidence="1">The sequence shown here is derived from an EMBL/GenBank/DDBJ whole genome shotgun (WGS) entry which is preliminary data.</text>
</comment>
<dbReference type="AlphaFoldDB" id="A0A202EA08"/>
<sequence>MTERSDDTWGRDDSGAPVDFDRLETIADRLETNERFERVDSHPAFAPNRVVCVYESAFYPPTVETARVEYIWFKNGDFTIQYHEEHTAGTFDHRWDRHPSDHNAREHIHPGPDAPTPGIDTSHPEDWRDVLTAVLQEIEERQRAFWTE</sequence>
<organism evidence="1 2">
    <name type="scientific">Natronolimnobius baerhuensis</name>
    <dbReference type="NCBI Taxonomy" id="253108"/>
    <lineage>
        <taxon>Archaea</taxon>
        <taxon>Methanobacteriati</taxon>
        <taxon>Methanobacteriota</taxon>
        <taxon>Stenosarchaea group</taxon>
        <taxon>Halobacteria</taxon>
        <taxon>Halobacteriales</taxon>
        <taxon>Natrialbaceae</taxon>
        <taxon>Natronolimnobius</taxon>
    </lineage>
</organism>
<evidence type="ECO:0000313" key="1">
    <source>
        <dbReference type="EMBL" id="OVE84810.1"/>
    </source>
</evidence>
<name>A0A202EA08_9EURY</name>
<accession>A0A202EA08</accession>
<dbReference type="Proteomes" id="UP000196084">
    <property type="component" value="Unassembled WGS sequence"/>
</dbReference>
<keyword evidence="2" id="KW-1185">Reference proteome</keyword>
<gene>
    <name evidence="1" type="ORF">B2G88_10555</name>
</gene>
<dbReference type="Pfam" id="PF20126">
    <property type="entry name" value="TumE"/>
    <property type="match status" value="1"/>
</dbReference>
<reference evidence="1 2" key="1">
    <citation type="submission" date="2017-02" db="EMBL/GenBank/DDBJ databases">
        <title>Natronthermophilus aegyptiacus gen. nov.,sp. nov., an aerobic, extremely halophilic alkalithermophilic archaeon isolated from the athalassohaline Wadi An Natrun, Egypt.</title>
        <authorList>
            <person name="Zhao B."/>
        </authorList>
    </citation>
    <scope>NUCLEOTIDE SEQUENCE [LARGE SCALE GENOMIC DNA]</scope>
    <source>
        <strain evidence="1 2">CGMCC 1.3597</strain>
    </source>
</reference>
<dbReference type="EMBL" id="MWPH01000002">
    <property type="protein sequence ID" value="OVE84810.1"/>
    <property type="molecule type" value="Genomic_DNA"/>
</dbReference>
<protein>
    <submittedName>
        <fullName evidence="1">Uncharacterized protein</fullName>
    </submittedName>
</protein>
<evidence type="ECO:0000313" key="2">
    <source>
        <dbReference type="Proteomes" id="UP000196084"/>
    </source>
</evidence>
<proteinExistence type="predicted"/>
<dbReference type="OrthoDB" id="202777at2157"/>
<dbReference type="RefSeq" id="WP_054862978.1">
    <property type="nucleotide sequence ID" value="NZ_MWPH01000002.1"/>
</dbReference>
<dbReference type="InterPro" id="IPR045397">
    <property type="entry name" value="TumE-like"/>
</dbReference>